<organism evidence="10 11">
    <name type="scientific">Usitatibacter rugosus</name>
    <dbReference type="NCBI Taxonomy" id="2732067"/>
    <lineage>
        <taxon>Bacteria</taxon>
        <taxon>Pseudomonadati</taxon>
        <taxon>Pseudomonadota</taxon>
        <taxon>Betaproteobacteria</taxon>
        <taxon>Nitrosomonadales</taxon>
        <taxon>Usitatibacteraceae</taxon>
        <taxon>Usitatibacter</taxon>
    </lineage>
</organism>
<dbReference type="InterPro" id="IPR035996">
    <property type="entry name" value="4pyrrol_Methylase_sf"/>
</dbReference>
<dbReference type="PANTHER" id="PTHR45790:SF3">
    <property type="entry name" value="S-ADENOSYL-L-METHIONINE-DEPENDENT UROPORPHYRINOGEN III METHYLTRANSFERASE, CHLOROPLASTIC"/>
    <property type="match status" value="1"/>
</dbReference>
<dbReference type="Gene3D" id="3.30.950.10">
    <property type="entry name" value="Methyltransferase, Cobalt-precorrin-4 Transmethylase, Domain 2"/>
    <property type="match status" value="1"/>
</dbReference>
<dbReference type="Gene3D" id="3.40.1010.10">
    <property type="entry name" value="Cobalt-precorrin-4 Transmethylase, Domain 1"/>
    <property type="match status" value="1"/>
</dbReference>
<dbReference type="InterPro" id="IPR050161">
    <property type="entry name" value="Siro_Cobalamin_biosynth"/>
</dbReference>
<dbReference type="GO" id="GO:0004851">
    <property type="term" value="F:uroporphyrin-III C-methyltransferase activity"/>
    <property type="evidence" value="ECO:0007669"/>
    <property type="project" value="UniProtKB-EC"/>
</dbReference>
<sequence>MGKVYLVGAGPGAPDLLTLRAARLLGEADIVFYDALVHPDTLKLATKARLVDVGKRNGKASTEQRFTNRALVEAAKSHAVVVRLKGGDPMIFGRAQEELDALAAAGIECDVVPGITAAHAASASLGVSLTRRGLSRNVAFVTPRAGEGQSPVEWLAVASAADTIALYMASTQAHAVATDLIAAGRTPDTPAVFIENASLPSERRVVTTLQALRSGPTPSFEGPAILLVGEVFRELSLSVMEHEAELRLAVTERCQAKSA</sequence>
<dbReference type="AlphaFoldDB" id="A0A6M4GWJ3"/>
<name>A0A6M4GWJ3_9PROT</name>
<comment type="similarity">
    <text evidence="1 8">Belongs to the precorrin methyltransferase family.</text>
</comment>
<accession>A0A6M4GWJ3</accession>
<feature type="domain" description="Tetrapyrrole methylase" evidence="9">
    <location>
        <begin position="3"/>
        <end position="212"/>
    </location>
</feature>
<gene>
    <name evidence="10" type="primary">cobA</name>
    <name evidence="10" type="ORF">DSM104443_02698</name>
</gene>
<dbReference type="EMBL" id="CP053069">
    <property type="protein sequence ID" value="QJR11619.1"/>
    <property type="molecule type" value="Genomic_DNA"/>
</dbReference>
<comment type="pathway">
    <text evidence="7">Porphyrin-containing compound metabolism; siroheme biosynthesis; precorrin-2 from uroporphyrinogen III: step 1/1.</text>
</comment>
<dbReference type="InterPro" id="IPR006366">
    <property type="entry name" value="CobA/CysG_C"/>
</dbReference>
<dbReference type="FunFam" id="3.40.1010.10:FF:000001">
    <property type="entry name" value="Siroheme synthase"/>
    <property type="match status" value="1"/>
</dbReference>
<keyword evidence="6" id="KW-0627">Porphyrin biosynthesis</keyword>
<dbReference type="PROSITE" id="PS00839">
    <property type="entry name" value="SUMT_1"/>
    <property type="match status" value="1"/>
</dbReference>
<evidence type="ECO:0000256" key="7">
    <source>
        <dbReference type="ARBA" id="ARBA00025705"/>
    </source>
</evidence>
<evidence type="ECO:0000313" key="10">
    <source>
        <dbReference type="EMBL" id="QJR11619.1"/>
    </source>
</evidence>
<proteinExistence type="inferred from homology"/>
<keyword evidence="4 8" id="KW-0808">Transferase</keyword>
<dbReference type="PROSITE" id="PS00840">
    <property type="entry name" value="SUMT_2"/>
    <property type="match status" value="1"/>
</dbReference>
<evidence type="ECO:0000256" key="1">
    <source>
        <dbReference type="ARBA" id="ARBA00005879"/>
    </source>
</evidence>
<keyword evidence="5" id="KW-0949">S-adenosyl-L-methionine</keyword>
<evidence type="ECO:0000256" key="3">
    <source>
        <dbReference type="ARBA" id="ARBA00022603"/>
    </source>
</evidence>
<dbReference type="EC" id="2.1.1.107" evidence="2"/>
<dbReference type="NCBIfam" id="TIGR01469">
    <property type="entry name" value="cobA_cysG_Cterm"/>
    <property type="match status" value="1"/>
</dbReference>
<dbReference type="CDD" id="cd11642">
    <property type="entry name" value="SUMT"/>
    <property type="match status" value="1"/>
</dbReference>
<evidence type="ECO:0000256" key="8">
    <source>
        <dbReference type="RuleBase" id="RU003960"/>
    </source>
</evidence>
<dbReference type="Proteomes" id="UP000501534">
    <property type="component" value="Chromosome"/>
</dbReference>
<evidence type="ECO:0000256" key="5">
    <source>
        <dbReference type="ARBA" id="ARBA00022691"/>
    </source>
</evidence>
<dbReference type="GO" id="GO:0019354">
    <property type="term" value="P:siroheme biosynthetic process"/>
    <property type="evidence" value="ECO:0007669"/>
    <property type="project" value="UniProtKB-UniPathway"/>
</dbReference>
<reference evidence="10 11" key="1">
    <citation type="submission" date="2020-04" db="EMBL/GenBank/DDBJ databases">
        <title>Usitatibacter rugosus gen. nov., sp. nov. and Usitatibacter palustris sp. nov., novel members of Usitatibacteraceae fam. nov. within the order Nitrosomonadales isolated from soil.</title>
        <authorList>
            <person name="Huber K.J."/>
            <person name="Neumann-Schaal M."/>
            <person name="Geppert A."/>
            <person name="Luckner M."/>
            <person name="Wanner G."/>
            <person name="Overmann J."/>
        </authorList>
    </citation>
    <scope>NUCLEOTIDE SEQUENCE [LARGE SCALE GENOMIC DNA]</scope>
    <source>
        <strain evidence="10 11">0125_3</strain>
    </source>
</reference>
<dbReference type="InterPro" id="IPR003043">
    <property type="entry name" value="Uropor_MeTrfase_CS"/>
</dbReference>
<evidence type="ECO:0000313" key="11">
    <source>
        <dbReference type="Proteomes" id="UP000501534"/>
    </source>
</evidence>
<dbReference type="Pfam" id="PF00590">
    <property type="entry name" value="TP_methylase"/>
    <property type="match status" value="1"/>
</dbReference>
<dbReference type="UniPathway" id="UPA00262">
    <property type="reaction ID" value="UER00211"/>
</dbReference>
<evidence type="ECO:0000256" key="6">
    <source>
        <dbReference type="ARBA" id="ARBA00023244"/>
    </source>
</evidence>
<evidence type="ECO:0000259" key="9">
    <source>
        <dbReference type="Pfam" id="PF00590"/>
    </source>
</evidence>
<dbReference type="KEGG" id="uru:DSM104443_02698"/>
<keyword evidence="3 8" id="KW-0489">Methyltransferase</keyword>
<dbReference type="InterPro" id="IPR014777">
    <property type="entry name" value="4pyrrole_Mease_sub1"/>
</dbReference>
<dbReference type="GO" id="GO:0032259">
    <property type="term" value="P:methylation"/>
    <property type="evidence" value="ECO:0007669"/>
    <property type="project" value="UniProtKB-KW"/>
</dbReference>
<dbReference type="InterPro" id="IPR000878">
    <property type="entry name" value="4pyrrol_Mease"/>
</dbReference>
<dbReference type="InterPro" id="IPR014776">
    <property type="entry name" value="4pyrrole_Mease_sub2"/>
</dbReference>
<dbReference type="PANTHER" id="PTHR45790">
    <property type="entry name" value="SIROHEME SYNTHASE-RELATED"/>
    <property type="match status" value="1"/>
</dbReference>
<dbReference type="RefSeq" id="WP_171093109.1">
    <property type="nucleotide sequence ID" value="NZ_CP053069.1"/>
</dbReference>
<dbReference type="SUPFAM" id="SSF53790">
    <property type="entry name" value="Tetrapyrrole methylase"/>
    <property type="match status" value="1"/>
</dbReference>
<evidence type="ECO:0000256" key="4">
    <source>
        <dbReference type="ARBA" id="ARBA00022679"/>
    </source>
</evidence>
<protein>
    <recommendedName>
        <fullName evidence="2">uroporphyrinogen-III C-methyltransferase</fullName>
        <ecNumber evidence="2">2.1.1.107</ecNumber>
    </recommendedName>
</protein>
<keyword evidence="11" id="KW-1185">Reference proteome</keyword>
<evidence type="ECO:0000256" key="2">
    <source>
        <dbReference type="ARBA" id="ARBA00012162"/>
    </source>
</evidence>
<dbReference type="NCBIfam" id="NF004790">
    <property type="entry name" value="PRK06136.1"/>
    <property type="match status" value="1"/>
</dbReference>